<sequence>MPTLRYQNDGFTINDETPSTIAMNNEPTKVSIPLSPHVKATSSFLAGEPQFTKLIILSRTGNHKQ</sequence>
<feature type="region of interest" description="Disordered" evidence="1">
    <location>
        <begin position="1"/>
        <end position="22"/>
    </location>
</feature>
<evidence type="ECO:0000313" key="2">
    <source>
        <dbReference type="EMBL" id="KAL3826363.1"/>
    </source>
</evidence>
<protein>
    <submittedName>
        <fullName evidence="2">Uncharacterized protein</fullName>
    </submittedName>
</protein>
<organism evidence="2 3">
    <name type="scientific">Cyclostephanos tholiformis</name>
    <dbReference type="NCBI Taxonomy" id="382380"/>
    <lineage>
        <taxon>Eukaryota</taxon>
        <taxon>Sar</taxon>
        <taxon>Stramenopiles</taxon>
        <taxon>Ochrophyta</taxon>
        <taxon>Bacillariophyta</taxon>
        <taxon>Coscinodiscophyceae</taxon>
        <taxon>Thalassiosirophycidae</taxon>
        <taxon>Stephanodiscales</taxon>
        <taxon>Stephanodiscaceae</taxon>
        <taxon>Cyclostephanos</taxon>
    </lineage>
</organism>
<dbReference type="AlphaFoldDB" id="A0ABD3SQ67"/>
<evidence type="ECO:0000313" key="3">
    <source>
        <dbReference type="Proteomes" id="UP001530377"/>
    </source>
</evidence>
<name>A0ABD3SQ67_9STRA</name>
<dbReference type="Proteomes" id="UP001530377">
    <property type="component" value="Unassembled WGS sequence"/>
</dbReference>
<evidence type="ECO:0000256" key="1">
    <source>
        <dbReference type="SAM" id="MobiDB-lite"/>
    </source>
</evidence>
<gene>
    <name evidence="2" type="ORF">ACHAXA_003687</name>
</gene>
<comment type="caution">
    <text evidence="2">The sequence shown here is derived from an EMBL/GenBank/DDBJ whole genome shotgun (WGS) entry which is preliminary data.</text>
</comment>
<proteinExistence type="predicted"/>
<dbReference type="EMBL" id="JALLPB020000023">
    <property type="protein sequence ID" value="KAL3826363.1"/>
    <property type="molecule type" value="Genomic_DNA"/>
</dbReference>
<reference evidence="2 3" key="1">
    <citation type="submission" date="2024-10" db="EMBL/GenBank/DDBJ databases">
        <title>Updated reference genomes for cyclostephanoid diatoms.</title>
        <authorList>
            <person name="Roberts W.R."/>
            <person name="Alverson A.J."/>
        </authorList>
    </citation>
    <scope>NUCLEOTIDE SEQUENCE [LARGE SCALE GENOMIC DNA]</scope>
    <source>
        <strain evidence="2 3">AJA228-03</strain>
    </source>
</reference>
<accession>A0ABD3SQ67</accession>
<keyword evidence="3" id="KW-1185">Reference proteome</keyword>